<dbReference type="VEuPathDB" id="FungiDB:RhiirFUN_023672"/>
<feature type="region of interest" description="Disordered" evidence="1">
    <location>
        <begin position="687"/>
        <end position="779"/>
    </location>
</feature>
<protein>
    <submittedName>
        <fullName evidence="2">Uncharacterized protein</fullName>
    </submittedName>
</protein>
<proteinExistence type="predicted"/>
<feature type="compositionally biased region" description="Basic and acidic residues" evidence="1">
    <location>
        <begin position="705"/>
        <end position="756"/>
    </location>
</feature>
<sequence>MSLIQLQTYNPSSIIIRNKHKEYGALIDIFRLEKEIYFLLFDCNEIFANHPIIFNQLRKIINENRCGLNLLFSIHTLLLRLSRLSGYHDEKISKIIAILKIIIENTIKYCDPDDAFNTATSLPTHFINDIKDQIAQMDFSLHKDEIECLRLLKLNYGLFYIDRNLIPFRPIIEGGQLKVKRYNDQFVYELIQDELIKDNLLNSWDLFEQKFSICCGSDLLKLKQIGGRLSHVAMSDIKLIIPIFKVSYFGEFFVKHSEDKDQSEFLTREALVGGSLIIRDVKNLDLDKLKAQIVWAIKEASCSGRSLFNSAIVKNVEDLDGNPIHDMKDLITYLTQIFKNEHTAIIAYEKVIPANQIENPYNYFDIRLIPGITKFHKEITMKSWTHGNIHLNLPFWIKEYKLEYAKLSKSRIYDLYLRNTFVNQCKIFHEKIVWEKQISKPSKNLIKDINDALDNAKPYESLIKVFSEYGHLIRTEVSFSRDLSYDEGPNQWSLSDKQKLIPLYDILDDDIKSRIQDLSTDKILMKGFTKFNTNKTYCYDVQFEEELKSDDYLVAGSVVVNDEKLKNLRAKFKYMSRSGFSIFLEDDEDSEEIKTDFDVVWQIIGKPKNVGYFGKDNRDIKITKRKATYPIPPIYFKEELTPGTIIVTFIDYALHGGSILDVVVTSWSGKRIDLEIINHLVVDTSAKTKAHKEHEEIEMSDEKDEEKKEDKEDNKDYKEDKNEDKEDKKEVQEDVQKDKKKDQENKKEVQEDKKEDQEDNKEEEEDKEEEEEYDEENGENFPYGFVRFFVLAYAIIPNKEDKFTAYNTEVFIRGEARQFSWKHVGHELGEETVTHITENIFEKRTSYLEYSKYIM</sequence>
<feature type="compositionally biased region" description="Acidic residues" evidence="1">
    <location>
        <begin position="757"/>
        <end position="778"/>
    </location>
</feature>
<organism evidence="2">
    <name type="scientific">Rhizophagus irregularis (strain DAOM 181602 / DAOM 197198 / MUCL 43194)</name>
    <name type="common">Arbuscular mycorrhizal fungus</name>
    <name type="synonym">Glomus intraradices</name>
    <dbReference type="NCBI Taxonomy" id="747089"/>
    <lineage>
        <taxon>Eukaryota</taxon>
        <taxon>Fungi</taxon>
        <taxon>Fungi incertae sedis</taxon>
        <taxon>Mucoromycota</taxon>
        <taxon>Glomeromycotina</taxon>
        <taxon>Glomeromycetes</taxon>
        <taxon>Glomerales</taxon>
        <taxon>Glomeraceae</taxon>
        <taxon>Rhizophagus</taxon>
    </lineage>
</organism>
<gene>
    <name evidence="2" type="ORF">GLOINDRAFT_1589</name>
</gene>
<accession>U9UZQ3</accession>
<dbReference type="AlphaFoldDB" id="U9UZQ3"/>
<evidence type="ECO:0000256" key="1">
    <source>
        <dbReference type="SAM" id="MobiDB-lite"/>
    </source>
</evidence>
<name>U9UZQ3_RHIID</name>
<dbReference type="EMBL" id="KI274263">
    <property type="protein sequence ID" value="ESA24038.1"/>
    <property type="molecule type" value="Genomic_DNA"/>
</dbReference>
<dbReference type="HOGENOM" id="CLU_334040_0_0_1"/>
<reference evidence="2" key="1">
    <citation type="submission" date="2013-07" db="EMBL/GenBank/DDBJ databases">
        <title>The genome of an arbuscular mycorrhizal fungus provides insights into the evolution of the oldest plant symbiosis.</title>
        <authorList>
            <consortium name="DOE Joint Genome Institute"/>
            <person name="Tisserant E."/>
            <person name="Malbreil M."/>
            <person name="Kuo A."/>
            <person name="Kohler A."/>
            <person name="Symeonidi A."/>
            <person name="Balestrini R."/>
            <person name="Charron P."/>
            <person name="Duensing N."/>
            <person name="Frei-dit-Frey N."/>
            <person name="Gianinazzi-Pearson V."/>
            <person name="Gilbert B."/>
            <person name="Handa Y."/>
            <person name="Hijri M."/>
            <person name="Kaul R."/>
            <person name="Kawaguchi M."/>
            <person name="Krajinski F."/>
            <person name="Lammers P."/>
            <person name="Lapierre D."/>
            <person name="Masclaux F.G."/>
            <person name="Murat C."/>
            <person name="Morin E."/>
            <person name="Ndikumana S."/>
            <person name="Pagni M."/>
            <person name="Petitpierre D."/>
            <person name="Requena N."/>
            <person name="Rosikiewicz P."/>
            <person name="Riley R."/>
            <person name="Saito K."/>
            <person name="San Clemente H."/>
            <person name="Shapiro H."/>
            <person name="van Tuinen D."/>
            <person name="Becard G."/>
            <person name="Bonfante P."/>
            <person name="Paszkowski U."/>
            <person name="Shachar-Hill Y."/>
            <person name="Young J.P."/>
            <person name="Sanders I.R."/>
            <person name="Henrissat B."/>
            <person name="Rensing S.A."/>
            <person name="Grigoriev I.V."/>
            <person name="Corradi N."/>
            <person name="Roux C."/>
            <person name="Martin F."/>
        </authorList>
    </citation>
    <scope>NUCLEOTIDE SEQUENCE</scope>
    <source>
        <strain evidence="2">DAOM 197198</strain>
    </source>
</reference>
<evidence type="ECO:0000313" key="2">
    <source>
        <dbReference type="EMBL" id="ESA24038.1"/>
    </source>
</evidence>